<dbReference type="Gene3D" id="3.40.50.300">
    <property type="entry name" value="P-loop containing nucleotide triphosphate hydrolases"/>
    <property type="match status" value="1"/>
</dbReference>
<dbReference type="EMBL" id="JAQNCK010000013">
    <property type="protein sequence ID" value="MDC0828224.1"/>
    <property type="molecule type" value="Genomic_DNA"/>
</dbReference>
<dbReference type="PROSITE" id="PS50936">
    <property type="entry name" value="ENGC_GTPASE"/>
    <property type="match status" value="1"/>
</dbReference>
<keyword evidence="8 10" id="KW-0694">RNA-binding</keyword>
<keyword evidence="3 10" id="KW-0479">Metal-binding</keyword>
<feature type="binding site" evidence="10">
    <location>
        <position position="249"/>
    </location>
    <ligand>
        <name>Zn(2+)</name>
        <dbReference type="ChEBI" id="CHEBI:29105"/>
    </ligand>
</feature>
<keyword evidence="7 10" id="KW-0862">Zinc</keyword>
<evidence type="ECO:0000256" key="4">
    <source>
        <dbReference type="ARBA" id="ARBA00022730"/>
    </source>
</evidence>
<feature type="binding site" evidence="10">
    <location>
        <begin position="163"/>
        <end position="171"/>
    </location>
    <ligand>
        <name>GTP</name>
        <dbReference type="ChEBI" id="CHEBI:37565"/>
    </ligand>
</feature>
<keyword evidence="9 10" id="KW-0342">GTP-binding</keyword>
<dbReference type="SUPFAM" id="SSF50249">
    <property type="entry name" value="Nucleic acid-binding proteins"/>
    <property type="match status" value="1"/>
</dbReference>
<proteinExistence type="inferred from homology"/>
<sequence>MISMLQGRIIKIISNQSTIEFEGKQVIARPRGKMKLEKSPLVGDLVEFEQIDDTYRIHRILDRKNQLLRPAIANVDQALIVTSLKDPDYSCHLLNRLIFLVAIAGVEPVICITKSDLLNKDNDIFEDLKHYKDAGYKMVFTHPGSDDNELKEVLDGKVSVLCGQSGAGKSSLLNRLDPSFKLNTQEISKALGRGKHTTRYCELHHVANGLVADTPGFSSLDFTRLDTSHLDRLILDFKPYLDTCRFKDCLHINEPDCGIKQALEDGKINPSIYEDYKQIMSEKRR</sequence>
<dbReference type="CDD" id="cd01854">
    <property type="entry name" value="YjeQ_EngC"/>
    <property type="match status" value="1"/>
</dbReference>
<organism evidence="13 14">
    <name type="scientific">Faecalitalea cylindroides</name>
    <dbReference type="NCBI Taxonomy" id="39483"/>
    <lineage>
        <taxon>Bacteria</taxon>
        <taxon>Bacillati</taxon>
        <taxon>Bacillota</taxon>
        <taxon>Erysipelotrichia</taxon>
        <taxon>Erysipelotrichales</taxon>
        <taxon>Erysipelotrichaceae</taxon>
        <taxon>Faecalitalea</taxon>
    </lineage>
</organism>
<feature type="binding site" evidence="10">
    <location>
        <begin position="113"/>
        <end position="116"/>
    </location>
    <ligand>
        <name>GTP</name>
        <dbReference type="ChEBI" id="CHEBI:37565"/>
    </ligand>
</feature>
<protein>
    <recommendedName>
        <fullName evidence="10">Small ribosomal subunit biogenesis GTPase RsgA</fullName>
        <ecNumber evidence="10">3.6.1.-</ecNumber>
    </recommendedName>
</protein>
<evidence type="ECO:0000256" key="5">
    <source>
        <dbReference type="ARBA" id="ARBA00022741"/>
    </source>
</evidence>
<dbReference type="PROSITE" id="PS51721">
    <property type="entry name" value="G_CP"/>
    <property type="match status" value="1"/>
</dbReference>
<evidence type="ECO:0000256" key="9">
    <source>
        <dbReference type="ARBA" id="ARBA00023134"/>
    </source>
</evidence>
<keyword evidence="6 10" id="KW-0378">Hydrolase</keyword>
<dbReference type="InterPro" id="IPR030378">
    <property type="entry name" value="G_CP_dom"/>
</dbReference>
<dbReference type="Proteomes" id="UP001220658">
    <property type="component" value="Unassembled WGS sequence"/>
</dbReference>
<dbReference type="PANTHER" id="PTHR32120:SF11">
    <property type="entry name" value="SMALL RIBOSOMAL SUBUNIT BIOGENESIS GTPASE RSGA 1, MITOCHONDRIAL-RELATED"/>
    <property type="match status" value="1"/>
</dbReference>
<evidence type="ECO:0000256" key="6">
    <source>
        <dbReference type="ARBA" id="ARBA00022801"/>
    </source>
</evidence>
<dbReference type="Pfam" id="PF16745">
    <property type="entry name" value="RsgA_N"/>
    <property type="match status" value="1"/>
</dbReference>
<comment type="caution">
    <text evidence="13">The sequence shown here is derived from an EMBL/GenBank/DDBJ whole genome shotgun (WGS) entry which is preliminary data.</text>
</comment>
<keyword evidence="1 10" id="KW-0963">Cytoplasm</keyword>
<comment type="subcellular location">
    <subcellularLocation>
        <location evidence="10">Cytoplasm</location>
    </subcellularLocation>
</comment>
<dbReference type="SUPFAM" id="SSF52540">
    <property type="entry name" value="P-loop containing nucleoside triphosphate hydrolases"/>
    <property type="match status" value="1"/>
</dbReference>
<dbReference type="Pfam" id="PF03193">
    <property type="entry name" value="RsgA_GTPase"/>
    <property type="match status" value="1"/>
</dbReference>
<keyword evidence="2 10" id="KW-0690">Ribosome biogenesis</keyword>
<evidence type="ECO:0000313" key="13">
    <source>
        <dbReference type="EMBL" id="MDC0828224.1"/>
    </source>
</evidence>
<dbReference type="GO" id="GO:0042274">
    <property type="term" value="P:ribosomal small subunit biogenesis"/>
    <property type="evidence" value="ECO:0007669"/>
    <property type="project" value="UniProtKB-UniRule"/>
</dbReference>
<dbReference type="AlphaFoldDB" id="A0AAW6FSB3"/>
<evidence type="ECO:0000256" key="8">
    <source>
        <dbReference type="ARBA" id="ARBA00022884"/>
    </source>
</evidence>
<comment type="function">
    <text evidence="10">One of several proteins that assist in the late maturation steps of the functional core of the 30S ribosomal subunit. Helps release RbfA from mature subunits. May play a role in the assembly of ribosomal proteins into the subunit. Circularly permuted GTPase that catalyzes slow GTP hydrolysis, GTPase activity is stimulated by the 30S ribosomal subunit.</text>
</comment>
<dbReference type="Gene3D" id="1.10.40.50">
    <property type="entry name" value="Probable gtpase engc, domain 3"/>
    <property type="match status" value="1"/>
</dbReference>
<dbReference type="InterPro" id="IPR012340">
    <property type="entry name" value="NA-bd_OB-fold"/>
</dbReference>
<dbReference type="InterPro" id="IPR004881">
    <property type="entry name" value="Ribosome_biogen_GTPase_RsgA"/>
</dbReference>
<evidence type="ECO:0000259" key="11">
    <source>
        <dbReference type="PROSITE" id="PS50936"/>
    </source>
</evidence>
<evidence type="ECO:0000256" key="1">
    <source>
        <dbReference type="ARBA" id="ARBA00022490"/>
    </source>
</evidence>
<dbReference type="InterPro" id="IPR031944">
    <property type="entry name" value="RsgA_N"/>
</dbReference>
<gene>
    <name evidence="10 13" type="primary">rsgA</name>
    <name evidence="13" type="ORF">POG00_05800</name>
</gene>
<comment type="cofactor">
    <cofactor evidence="10">
        <name>Zn(2+)</name>
        <dbReference type="ChEBI" id="CHEBI:29105"/>
    </cofactor>
    <text evidence="10">Binds 1 zinc ion per subunit.</text>
</comment>
<evidence type="ECO:0000256" key="7">
    <source>
        <dbReference type="ARBA" id="ARBA00022833"/>
    </source>
</evidence>
<dbReference type="HAMAP" id="MF_01820">
    <property type="entry name" value="GTPase_RsgA"/>
    <property type="match status" value="1"/>
</dbReference>
<keyword evidence="5 10" id="KW-0547">Nucleotide-binding</keyword>
<dbReference type="NCBIfam" id="TIGR00157">
    <property type="entry name" value="ribosome small subunit-dependent GTPase A"/>
    <property type="match status" value="1"/>
</dbReference>
<dbReference type="GO" id="GO:0005737">
    <property type="term" value="C:cytoplasm"/>
    <property type="evidence" value="ECO:0007669"/>
    <property type="project" value="UniProtKB-SubCell"/>
</dbReference>
<reference evidence="13" key="1">
    <citation type="submission" date="2023-01" db="EMBL/GenBank/DDBJ databases">
        <title>Human gut microbiome strain richness.</title>
        <authorList>
            <person name="Chen-Liaw A."/>
        </authorList>
    </citation>
    <scope>NUCLEOTIDE SEQUENCE</scope>
    <source>
        <strain evidence="13">D55st1_G4_D55t1_190419</strain>
    </source>
</reference>
<feature type="binding site" evidence="10">
    <location>
        <position position="257"/>
    </location>
    <ligand>
        <name>Zn(2+)</name>
        <dbReference type="ChEBI" id="CHEBI:29105"/>
    </ligand>
</feature>
<feature type="domain" description="EngC GTPase" evidence="11">
    <location>
        <begin position="73"/>
        <end position="218"/>
    </location>
</feature>
<feature type="binding site" evidence="10">
    <location>
        <position position="244"/>
    </location>
    <ligand>
        <name>Zn(2+)</name>
        <dbReference type="ChEBI" id="CHEBI:29105"/>
    </ligand>
</feature>
<dbReference type="PANTHER" id="PTHR32120">
    <property type="entry name" value="SMALL RIBOSOMAL SUBUNIT BIOGENESIS GTPASE RSGA"/>
    <property type="match status" value="1"/>
</dbReference>
<dbReference type="InterPro" id="IPR027417">
    <property type="entry name" value="P-loop_NTPase"/>
</dbReference>
<evidence type="ECO:0000259" key="12">
    <source>
        <dbReference type="PROSITE" id="PS51721"/>
    </source>
</evidence>
<comment type="similarity">
    <text evidence="10">Belongs to the TRAFAC class YlqF/YawG GTPase family. RsgA subfamily.</text>
</comment>
<feature type="binding site" evidence="10">
    <location>
        <position position="251"/>
    </location>
    <ligand>
        <name>Zn(2+)</name>
        <dbReference type="ChEBI" id="CHEBI:29105"/>
    </ligand>
</feature>
<dbReference type="GO" id="GO:0046872">
    <property type="term" value="F:metal ion binding"/>
    <property type="evidence" value="ECO:0007669"/>
    <property type="project" value="UniProtKB-KW"/>
</dbReference>
<dbReference type="EC" id="3.6.1.-" evidence="10"/>
<accession>A0AAW6FSB3</accession>
<evidence type="ECO:0000313" key="14">
    <source>
        <dbReference type="Proteomes" id="UP001220658"/>
    </source>
</evidence>
<keyword evidence="4 10" id="KW-0699">rRNA-binding</keyword>
<evidence type="ECO:0000256" key="3">
    <source>
        <dbReference type="ARBA" id="ARBA00022723"/>
    </source>
</evidence>
<dbReference type="Gene3D" id="2.40.50.140">
    <property type="entry name" value="Nucleic acid-binding proteins"/>
    <property type="match status" value="1"/>
</dbReference>
<dbReference type="GeneID" id="79876716"/>
<dbReference type="InterPro" id="IPR010914">
    <property type="entry name" value="RsgA_GTPase_dom"/>
</dbReference>
<dbReference type="RefSeq" id="WP_087158861.1">
    <property type="nucleotide sequence ID" value="NZ_CABKSV010000035.1"/>
</dbReference>
<dbReference type="GO" id="GO:0003924">
    <property type="term" value="F:GTPase activity"/>
    <property type="evidence" value="ECO:0007669"/>
    <property type="project" value="UniProtKB-UniRule"/>
</dbReference>
<dbReference type="GO" id="GO:0005525">
    <property type="term" value="F:GTP binding"/>
    <property type="evidence" value="ECO:0007669"/>
    <property type="project" value="UniProtKB-UniRule"/>
</dbReference>
<feature type="domain" description="CP-type G" evidence="12">
    <location>
        <begin position="64"/>
        <end position="220"/>
    </location>
</feature>
<comment type="subunit">
    <text evidence="10">Monomer. Associates with 30S ribosomal subunit, binds 16S rRNA.</text>
</comment>
<name>A0AAW6FSB3_9FIRM</name>
<evidence type="ECO:0000256" key="2">
    <source>
        <dbReference type="ARBA" id="ARBA00022517"/>
    </source>
</evidence>
<evidence type="ECO:0000256" key="10">
    <source>
        <dbReference type="HAMAP-Rule" id="MF_01820"/>
    </source>
</evidence>
<dbReference type="GO" id="GO:0019843">
    <property type="term" value="F:rRNA binding"/>
    <property type="evidence" value="ECO:0007669"/>
    <property type="project" value="UniProtKB-KW"/>
</dbReference>